<dbReference type="InterPro" id="IPR025952">
    <property type="entry name" value="R3H-assoc_dom"/>
</dbReference>
<dbReference type="AlphaFoldDB" id="U1GCZ3"/>
<keyword evidence="1" id="KW-0175">Coiled coil</keyword>
<dbReference type="PANTHER" id="PTHR32019">
    <property type="entry name" value="R3H DOMAIN-CONTAINING PROTEIN 4"/>
    <property type="match status" value="1"/>
</dbReference>
<dbReference type="CDD" id="cd02325">
    <property type="entry name" value="R3H"/>
    <property type="match status" value="1"/>
</dbReference>
<dbReference type="RefSeq" id="XP_007804823.1">
    <property type="nucleotide sequence ID" value="XM_007806632.1"/>
</dbReference>
<evidence type="ECO:0000313" key="3">
    <source>
        <dbReference type="EMBL" id="ERF69566.1"/>
    </source>
</evidence>
<name>U1GCZ3_ENDPU</name>
<reference evidence="4" key="1">
    <citation type="journal article" date="2014" name="BMC Genomics">
        <title>Genome characteristics reveal the impact of lichenization on lichen-forming fungus Endocarpon pusillum Hedwig (Verrucariales, Ascomycota).</title>
        <authorList>
            <person name="Wang Y.-Y."/>
            <person name="Liu B."/>
            <person name="Zhang X.-Y."/>
            <person name="Zhou Q.-M."/>
            <person name="Zhang T."/>
            <person name="Li H."/>
            <person name="Yu Y.-F."/>
            <person name="Zhang X.-L."/>
            <person name="Hao X.-Y."/>
            <person name="Wang M."/>
            <person name="Wang L."/>
            <person name="Wei J.-C."/>
        </authorList>
    </citation>
    <scope>NUCLEOTIDE SEQUENCE [LARGE SCALE GENOMIC DNA]</scope>
    <source>
        <strain evidence="4">Z07020 / HMAS-L-300199</strain>
    </source>
</reference>
<proteinExistence type="predicted"/>
<dbReference type="EMBL" id="KE721402">
    <property type="protein sequence ID" value="ERF69566.1"/>
    <property type="molecule type" value="Genomic_DNA"/>
</dbReference>
<organism evidence="3 4">
    <name type="scientific">Endocarpon pusillum (strain Z07020 / HMAS-L-300199)</name>
    <name type="common">Lichen-forming fungus</name>
    <dbReference type="NCBI Taxonomy" id="1263415"/>
    <lineage>
        <taxon>Eukaryota</taxon>
        <taxon>Fungi</taxon>
        <taxon>Dikarya</taxon>
        <taxon>Ascomycota</taxon>
        <taxon>Pezizomycotina</taxon>
        <taxon>Eurotiomycetes</taxon>
        <taxon>Chaetothyriomycetidae</taxon>
        <taxon>Verrucariales</taxon>
        <taxon>Verrucariaceae</taxon>
        <taxon>Endocarpon</taxon>
    </lineage>
</organism>
<dbReference type="InterPro" id="IPR036867">
    <property type="entry name" value="R3H_dom_sf"/>
</dbReference>
<evidence type="ECO:0000259" key="2">
    <source>
        <dbReference type="Pfam" id="PF13902"/>
    </source>
</evidence>
<dbReference type="Pfam" id="PF13902">
    <property type="entry name" value="R3H-assoc"/>
    <property type="match status" value="1"/>
</dbReference>
<dbReference type="HOGENOM" id="CLU_064119_0_0_1"/>
<dbReference type="PANTHER" id="PTHR32019:SF2">
    <property type="entry name" value="R3H DOMAIN-CONTAINING PROTEIN 4"/>
    <property type="match status" value="1"/>
</dbReference>
<gene>
    <name evidence="3" type="ORF">EPUS_01896</name>
</gene>
<dbReference type="SUPFAM" id="SSF82708">
    <property type="entry name" value="R3H domain"/>
    <property type="match status" value="1"/>
</dbReference>
<keyword evidence="4" id="KW-1185">Reference proteome</keyword>
<dbReference type="InterPro" id="IPR039629">
    <property type="entry name" value="R3HDM4"/>
</dbReference>
<dbReference type="Proteomes" id="UP000019373">
    <property type="component" value="Unassembled WGS sequence"/>
</dbReference>
<evidence type="ECO:0000256" key="1">
    <source>
        <dbReference type="SAM" id="Coils"/>
    </source>
</evidence>
<feature type="coiled-coil region" evidence="1">
    <location>
        <begin position="198"/>
        <end position="225"/>
    </location>
</feature>
<dbReference type="GeneID" id="19236950"/>
<sequence length="337" mass="38197">MAVYPIMVSAVEPPPLPQQSTHMAASTEQATEGLRSVNLSAETAQRVPRGASVTLTVPLDETRQPRALGTGLGGIPASRQVHTTYGRSEPIRRDSLKRREALLKGKEGSRQRRRWENDRLMNNPWAQPPLPSDWEVQPTYPRHAVPYYLAPLWDAEAFEKRIERKMRGRKQGRRAGIGPVEEAASNVPKEVRAKLKHARAAKGLLQDLEEEVRIFLQKWNEKETRSLEDGLHDVDSEEEEIVFIGRNGQMHDCPTRDKAFKDLHRDKLVFDGLADDRGASFGRWLVHSIATYYGLRTWSITVGDPARREAYVGLGDQRFASHSDTMLELPRPLWGMV</sequence>
<dbReference type="OrthoDB" id="10256743at2759"/>
<protein>
    <recommendedName>
        <fullName evidence="2">R3H-associated N-terminal domain-containing protein</fullName>
    </recommendedName>
</protein>
<accession>U1GCZ3</accession>
<evidence type="ECO:0000313" key="4">
    <source>
        <dbReference type="Proteomes" id="UP000019373"/>
    </source>
</evidence>
<dbReference type="OMA" id="YPRHDPM"/>
<dbReference type="eggNOG" id="ENOG502S2TY">
    <property type="taxonomic scope" value="Eukaryota"/>
</dbReference>
<dbReference type="GO" id="GO:0003676">
    <property type="term" value="F:nucleic acid binding"/>
    <property type="evidence" value="ECO:0007669"/>
    <property type="project" value="InterPro"/>
</dbReference>
<feature type="domain" description="R3H-associated N-terminal" evidence="2">
    <location>
        <begin position="89"/>
        <end position="197"/>
    </location>
</feature>